<sequence length="1326" mass="142907">MTDIAAMEVELDLDSGQFSAKIKRAGELLTIFGKTTEEIAAKMSGLDRATVGASASFGLTTRSMQQLERQSKSTFKAMDDLKKLMVGFVGFTAIKEGVTSLIDAQVAMQSIKYTLVGALGSLSQAAQAFDFVVKTSDKLGLNLASAGQGFAQLSAAATANGIAMSKQQELFTALGQASTVMHLSADQSSRALLALEQMFSKGKVQAQELRLQLGQAIPGIVPRFEHAVLKMKEGTEDAGKSFDKLMQQGKLVTADVLPALIQAISEAGNGWEEASHGMNAELNRLSNAWLKLKVDMSNGLFSDMAIGSIRLMTNNLERLANVATAIAAISLARFGAGLVVGKRGSDGNYSGGLNSYIDKARQARDNADQARANAVELKQTADIATAHRRSAEATLADLQAKQQLAREQAKNAGVDKFSAIFGGNTAGIQQEYNQASVQLMKIGRITKEINRDQLKAEMDLQAARAAGSARAEKDALRRIANNQKLLDQWAIEKEMEAQRLNSARTLLITEKEIVRTRAAAGALKGIELNHRETSLAANAAANAAAKASSAFKLIGTGIKAIGTTALGLVGGPIGLLITAVTTVGFAFMDARSKAKAMKEEIAGSVQSIKDMREQLVAANKEFQRATTSMSVNDAAEKGASATKELQDRLKEVSDLQEQINKWNAGEASLKESQYGGMSRMLGAEAMNGFQGLRAEWAKMTGTYDAAKEKVEKLTPELEKLNQEIGRNSGLVLSTTWSGKGGIQEYLSGIYDKANSAKSGLEGLKQAASGLFGLGDAFKDTFNLRSAGTAQANKEGGNVEQERSDAQRKWEERDMDARQKTLNRKEKWIEGLAQAAGKEKKVLLSELATNKEFQEQSKAFDDLADYQGKLDAYKKEKKTGPARADELATLKGKIAELTDELKGGQGELAKFKAELEAGKKRGETAGWVQQMEAGIAQLEDLQVKLKAQKKSLAEVEKATGQLDDIQARLNSDLDASKDQLSGDLYGRQAAGAVGLNRQLAVLEQTLRNNGKWTDELAAKFDNLRQVQAQIDSNKLQLDLVKTINQNGAAMNANPNARKRAEADEEIRLLRERVSATQLTGDERVRLEEKSNEAIRSINDRYEFDTRASWKRQLDDWQNLAERMADVWGNAMNSGVEATLTFVETGKFQFKSFATDILKQIARIQLQKAIAGIAESFMTMGKTTAVQGSGNGGGSYSFDFAADANSGVVKHANGGVFGPKGSIPLKKYSMGGIANKPQLALYGEGRLPEAYVPLPDGRTIPVTMKGGSAGSAQPEMNVQVNVINQSGQQVQAKESSRRFDGKQMVLDVVLEAMNSAGSFREGMRNAVR</sequence>
<dbReference type="InterPro" id="IPR006431">
    <property type="entry name" value="Phage_tape_meas_C"/>
</dbReference>
<dbReference type="EMBL" id="CP060412">
    <property type="protein sequence ID" value="QNK01662.1"/>
    <property type="molecule type" value="Genomic_DNA"/>
</dbReference>
<accession>A0A7G8Q4F4</accession>
<organism evidence="6 7">
    <name type="scientific">Dyella telluris</name>
    <dbReference type="NCBI Taxonomy" id="2763498"/>
    <lineage>
        <taxon>Bacteria</taxon>
        <taxon>Pseudomonadati</taxon>
        <taxon>Pseudomonadota</taxon>
        <taxon>Gammaproteobacteria</taxon>
        <taxon>Lysobacterales</taxon>
        <taxon>Rhodanobacteraceae</taxon>
        <taxon>Dyella</taxon>
    </lineage>
</organism>
<evidence type="ECO:0000256" key="2">
    <source>
        <dbReference type="SAM" id="MobiDB-lite"/>
    </source>
</evidence>
<feature type="coiled-coil region" evidence="1">
    <location>
        <begin position="886"/>
        <end position="957"/>
    </location>
</feature>
<keyword evidence="1" id="KW-0175">Coiled coil</keyword>
<dbReference type="NCBIfam" id="TIGR02675">
    <property type="entry name" value="tape_meas_nterm"/>
    <property type="match status" value="1"/>
</dbReference>
<evidence type="ECO:0000313" key="7">
    <source>
        <dbReference type="Proteomes" id="UP000515873"/>
    </source>
</evidence>
<evidence type="ECO:0000256" key="1">
    <source>
        <dbReference type="SAM" id="Coils"/>
    </source>
</evidence>
<dbReference type="Proteomes" id="UP000515873">
    <property type="component" value="Chromosome"/>
</dbReference>
<feature type="transmembrane region" description="Helical" evidence="3">
    <location>
        <begin position="565"/>
        <end position="588"/>
    </location>
</feature>
<dbReference type="KEGG" id="dtl:H8F01_00330"/>
<dbReference type="RefSeq" id="WP_187057121.1">
    <property type="nucleotide sequence ID" value="NZ_CP060412.1"/>
</dbReference>
<evidence type="ECO:0000259" key="4">
    <source>
        <dbReference type="Pfam" id="PF09718"/>
    </source>
</evidence>
<evidence type="ECO:0000256" key="3">
    <source>
        <dbReference type="SAM" id="Phobius"/>
    </source>
</evidence>
<feature type="domain" description="Tape measure protein N-terminal" evidence="5">
    <location>
        <begin position="100"/>
        <end position="296"/>
    </location>
</feature>
<dbReference type="InterPro" id="IPR013491">
    <property type="entry name" value="Tape_meas_N"/>
</dbReference>
<name>A0A7G8Q4F4_9GAMM</name>
<gene>
    <name evidence="6" type="ORF">H8F01_00330</name>
</gene>
<feature type="domain" description="Bacteriophage tail tape measure C-terminal" evidence="4">
    <location>
        <begin position="1105"/>
        <end position="1171"/>
    </location>
</feature>
<reference evidence="6 7" key="1">
    <citation type="submission" date="2020-08" db="EMBL/GenBank/DDBJ databases">
        <title>Dyella sp. G9 isolated from forest soil.</title>
        <authorList>
            <person name="Fu J."/>
            <person name="Qiu L."/>
        </authorList>
    </citation>
    <scope>NUCLEOTIDE SEQUENCE [LARGE SCALE GENOMIC DNA]</scope>
    <source>
        <strain evidence="6 7">G9</strain>
    </source>
</reference>
<protein>
    <submittedName>
        <fullName evidence="6">Tape measure protein</fullName>
    </submittedName>
</protein>
<keyword evidence="7" id="KW-1185">Reference proteome</keyword>
<feature type="coiled-coil region" evidence="1">
    <location>
        <begin position="353"/>
        <end position="408"/>
    </location>
</feature>
<feature type="compositionally biased region" description="Basic and acidic residues" evidence="2">
    <location>
        <begin position="799"/>
        <end position="816"/>
    </location>
</feature>
<feature type="region of interest" description="Disordered" evidence="2">
    <location>
        <begin position="788"/>
        <end position="816"/>
    </location>
</feature>
<dbReference type="Pfam" id="PF20155">
    <property type="entry name" value="TMP_3"/>
    <property type="match status" value="1"/>
</dbReference>
<keyword evidence="3" id="KW-1133">Transmembrane helix</keyword>
<proteinExistence type="predicted"/>
<dbReference type="Pfam" id="PF09718">
    <property type="entry name" value="Tape_meas_lam_C"/>
    <property type="match status" value="1"/>
</dbReference>
<evidence type="ECO:0000313" key="6">
    <source>
        <dbReference type="EMBL" id="QNK01662.1"/>
    </source>
</evidence>
<keyword evidence="3" id="KW-0472">Membrane</keyword>
<evidence type="ECO:0000259" key="5">
    <source>
        <dbReference type="Pfam" id="PF20155"/>
    </source>
</evidence>
<keyword evidence="3" id="KW-0812">Transmembrane</keyword>